<protein>
    <submittedName>
        <fullName evidence="2">Uncharacterized protein</fullName>
    </submittedName>
</protein>
<feature type="region of interest" description="Disordered" evidence="1">
    <location>
        <begin position="129"/>
        <end position="152"/>
    </location>
</feature>
<comment type="caution">
    <text evidence="2">The sequence shown here is derived from an EMBL/GenBank/DDBJ whole genome shotgun (WGS) entry which is preliminary data.</text>
</comment>
<keyword evidence="3" id="KW-1185">Reference proteome</keyword>
<gene>
    <name evidence="2" type="ORF">R1sor_005904</name>
</gene>
<evidence type="ECO:0000313" key="2">
    <source>
        <dbReference type="EMBL" id="KAL3692253.1"/>
    </source>
</evidence>
<proteinExistence type="predicted"/>
<sequence length="192" mass="21801">MGDMQEAVRSLAEEEQRLKFDVHGIEDMMKKVRQSEKGLPLRNVLFPVLDKLRFHRQDARSFVEANWQTAQAQEPFGRLAEYWGNLDARDEEFLWSNCTGKDRSHFRGRLDEHKIKLAAQTATDLVMADTTQPSQSEHGAGPSQVHGSDLHELGRPLVHGPFSRASVLSETEILLLGSRDEDIELARRLGDL</sequence>
<dbReference type="AlphaFoldDB" id="A0ABD3HKV9"/>
<name>A0ABD3HKV9_9MARC</name>
<dbReference type="EMBL" id="JBJQOH010000003">
    <property type="protein sequence ID" value="KAL3692253.1"/>
    <property type="molecule type" value="Genomic_DNA"/>
</dbReference>
<evidence type="ECO:0000313" key="3">
    <source>
        <dbReference type="Proteomes" id="UP001633002"/>
    </source>
</evidence>
<organism evidence="2 3">
    <name type="scientific">Riccia sorocarpa</name>
    <dbReference type="NCBI Taxonomy" id="122646"/>
    <lineage>
        <taxon>Eukaryota</taxon>
        <taxon>Viridiplantae</taxon>
        <taxon>Streptophyta</taxon>
        <taxon>Embryophyta</taxon>
        <taxon>Marchantiophyta</taxon>
        <taxon>Marchantiopsida</taxon>
        <taxon>Marchantiidae</taxon>
        <taxon>Marchantiales</taxon>
        <taxon>Ricciaceae</taxon>
        <taxon>Riccia</taxon>
    </lineage>
</organism>
<evidence type="ECO:0000256" key="1">
    <source>
        <dbReference type="SAM" id="MobiDB-lite"/>
    </source>
</evidence>
<accession>A0ABD3HKV9</accession>
<dbReference type="Proteomes" id="UP001633002">
    <property type="component" value="Unassembled WGS sequence"/>
</dbReference>
<reference evidence="2 3" key="1">
    <citation type="submission" date="2024-09" db="EMBL/GenBank/DDBJ databases">
        <title>Chromosome-scale assembly of Riccia sorocarpa.</title>
        <authorList>
            <person name="Paukszto L."/>
        </authorList>
    </citation>
    <scope>NUCLEOTIDE SEQUENCE [LARGE SCALE GENOMIC DNA]</scope>
    <source>
        <strain evidence="2">LP-2024</strain>
        <tissue evidence="2">Aerial parts of the thallus</tissue>
    </source>
</reference>